<organism evidence="1 2">
    <name type="scientific">Kingdonia uniflora</name>
    <dbReference type="NCBI Taxonomy" id="39325"/>
    <lineage>
        <taxon>Eukaryota</taxon>
        <taxon>Viridiplantae</taxon>
        <taxon>Streptophyta</taxon>
        <taxon>Embryophyta</taxon>
        <taxon>Tracheophyta</taxon>
        <taxon>Spermatophyta</taxon>
        <taxon>Magnoliopsida</taxon>
        <taxon>Ranunculales</taxon>
        <taxon>Circaeasteraceae</taxon>
        <taxon>Kingdonia</taxon>
    </lineage>
</organism>
<accession>A0A7J7MIV8</accession>
<dbReference type="PANTHER" id="PTHR33018">
    <property type="entry name" value="OS10G0338966 PROTEIN-RELATED"/>
    <property type="match status" value="1"/>
</dbReference>
<dbReference type="AlphaFoldDB" id="A0A7J7MIV8"/>
<sequence length="302" mass="36181">MWVLKSQPCYDTWKREHDNFIKLRKLAMEKRSGQYKFPNEEKFISWFEKQKKKVGFNSWGQPIQGVNSYSTTVGTLTSNHIPVNYKKITNVPDEFIHIVKTELELTFDLRHIVNFSIMRRMNDAWKRHKSRLNKKYIKVKDPAKLKATPPPFVPKEFWVEFVDMCNSDAFQVALDYIGERGSTMGITKEKRIKYLKDIVQREMLLHVGLGEYYETKKAYYFWLLEYIFKVGWILEYIVDLELCKDGSYKKQLEVAQVEDHAENKHLYHIRHSNMIKINQITNSNRFERRRLSEYCDLTPQDK</sequence>
<dbReference type="GO" id="GO:0006351">
    <property type="term" value="P:DNA-templated transcription"/>
    <property type="evidence" value="ECO:0007669"/>
    <property type="project" value="InterPro"/>
</dbReference>
<gene>
    <name evidence="1" type="ORF">GIB67_035695</name>
</gene>
<evidence type="ECO:0000313" key="2">
    <source>
        <dbReference type="Proteomes" id="UP000541444"/>
    </source>
</evidence>
<evidence type="ECO:0000313" key="1">
    <source>
        <dbReference type="EMBL" id="KAF6154730.1"/>
    </source>
</evidence>
<dbReference type="PANTHER" id="PTHR33018:SF31">
    <property type="entry name" value="TRANSPOSASE, PTTA_EN_SPM, PLANT"/>
    <property type="match status" value="1"/>
</dbReference>
<dbReference type="Proteomes" id="UP000541444">
    <property type="component" value="Unassembled WGS sequence"/>
</dbReference>
<reference evidence="1 2" key="1">
    <citation type="journal article" date="2020" name="IScience">
        <title>Genome Sequencing of the Endangered Kingdonia uniflora (Circaeasteraceae, Ranunculales) Reveals Potential Mechanisms of Evolutionary Specialization.</title>
        <authorList>
            <person name="Sun Y."/>
            <person name="Deng T."/>
            <person name="Zhang A."/>
            <person name="Moore M.J."/>
            <person name="Landis J.B."/>
            <person name="Lin N."/>
            <person name="Zhang H."/>
            <person name="Zhang X."/>
            <person name="Huang J."/>
            <person name="Zhang X."/>
            <person name="Sun H."/>
            <person name="Wang H."/>
        </authorList>
    </citation>
    <scope>NUCLEOTIDE SEQUENCE [LARGE SCALE GENOMIC DNA]</scope>
    <source>
        <strain evidence="1">TB1705</strain>
        <tissue evidence="1">Leaf</tissue>
    </source>
</reference>
<keyword evidence="2" id="KW-1185">Reference proteome</keyword>
<comment type="caution">
    <text evidence="1">The sequence shown here is derived from an EMBL/GenBank/DDBJ whole genome shotgun (WGS) entry which is preliminary data.</text>
</comment>
<dbReference type="GO" id="GO:0003899">
    <property type="term" value="F:DNA-directed RNA polymerase activity"/>
    <property type="evidence" value="ECO:0007669"/>
    <property type="project" value="InterPro"/>
</dbReference>
<dbReference type="EMBL" id="JACGCM010001462">
    <property type="protein sequence ID" value="KAF6154730.1"/>
    <property type="molecule type" value="Genomic_DNA"/>
</dbReference>
<name>A0A7J7MIV8_9MAGN</name>
<dbReference type="Gene3D" id="3.90.1110.10">
    <property type="entry name" value="RNA polymerase Rpb2, domain 2"/>
    <property type="match status" value="1"/>
</dbReference>
<protein>
    <submittedName>
        <fullName evidence="1">Uncharacterized protein</fullName>
    </submittedName>
</protein>
<proteinExistence type="predicted"/>
<dbReference type="GO" id="GO:0003677">
    <property type="term" value="F:DNA binding"/>
    <property type="evidence" value="ECO:0007669"/>
    <property type="project" value="InterPro"/>
</dbReference>
<dbReference type="InterPro" id="IPR037034">
    <property type="entry name" value="RNA_pol_Rpb2_2_sf"/>
</dbReference>